<gene>
    <name evidence="1" type="ORF">G6F50_007018</name>
</gene>
<evidence type="ECO:0000313" key="1">
    <source>
        <dbReference type="EMBL" id="KAG1568733.1"/>
    </source>
</evidence>
<accession>A0A9P6Z1A9</accession>
<sequence>MTRIERNCCVCWCLGWLPDGTPRPCPIHPSQKLTKSHSIHCLNMHRRLQLPEMIVDPLSFLLNKLPRRTQHSFQAVLPWSLRWPTICTILYELDYLCHDKIPPSPPPYVGQRFLEWLPNVSR</sequence>
<comment type="caution">
    <text evidence="1">The sequence shown here is derived from an EMBL/GenBank/DDBJ whole genome shotgun (WGS) entry which is preliminary data.</text>
</comment>
<organism evidence="1 2">
    <name type="scientific">Rhizopus delemar</name>
    <dbReference type="NCBI Taxonomy" id="936053"/>
    <lineage>
        <taxon>Eukaryota</taxon>
        <taxon>Fungi</taxon>
        <taxon>Fungi incertae sedis</taxon>
        <taxon>Mucoromycota</taxon>
        <taxon>Mucoromycotina</taxon>
        <taxon>Mucoromycetes</taxon>
        <taxon>Mucorales</taxon>
        <taxon>Mucorineae</taxon>
        <taxon>Rhizopodaceae</taxon>
        <taxon>Rhizopus</taxon>
    </lineage>
</organism>
<reference evidence="1 2" key="1">
    <citation type="journal article" date="2020" name="Microb. Genom.">
        <title>Genetic diversity of clinical and environmental Mucorales isolates obtained from an investigation of mucormycosis cases among solid organ transplant recipients.</title>
        <authorList>
            <person name="Nguyen M.H."/>
            <person name="Kaul D."/>
            <person name="Muto C."/>
            <person name="Cheng S.J."/>
            <person name="Richter R.A."/>
            <person name="Bruno V.M."/>
            <person name="Liu G."/>
            <person name="Beyhan S."/>
            <person name="Sundermann A.J."/>
            <person name="Mounaud S."/>
            <person name="Pasculle A.W."/>
            <person name="Nierman W.C."/>
            <person name="Driscoll E."/>
            <person name="Cumbie R."/>
            <person name="Clancy C.J."/>
            <person name="Dupont C.L."/>
        </authorList>
    </citation>
    <scope>NUCLEOTIDE SEQUENCE [LARGE SCALE GENOMIC DNA]</scope>
    <source>
        <strain evidence="1 2">GL24</strain>
    </source>
</reference>
<dbReference type="EMBL" id="JAANIU010001075">
    <property type="protein sequence ID" value="KAG1568733.1"/>
    <property type="molecule type" value="Genomic_DNA"/>
</dbReference>
<dbReference type="AlphaFoldDB" id="A0A9P6Z1A9"/>
<keyword evidence="2" id="KW-1185">Reference proteome</keyword>
<protein>
    <submittedName>
        <fullName evidence="1">Uncharacterized protein</fullName>
    </submittedName>
</protein>
<proteinExistence type="predicted"/>
<name>A0A9P6Z1A9_9FUNG</name>
<dbReference type="Proteomes" id="UP000740926">
    <property type="component" value="Unassembled WGS sequence"/>
</dbReference>
<evidence type="ECO:0000313" key="2">
    <source>
        <dbReference type="Proteomes" id="UP000740926"/>
    </source>
</evidence>